<dbReference type="PROSITE" id="PS50262">
    <property type="entry name" value="G_PROTEIN_RECEP_F1_2"/>
    <property type="match status" value="1"/>
</dbReference>
<feature type="compositionally biased region" description="Low complexity" evidence="9">
    <location>
        <begin position="204"/>
        <end position="216"/>
    </location>
</feature>
<keyword evidence="2" id="KW-1003">Cell membrane</keyword>
<keyword evidence="7" id="KW-0675">Receptor</keyword>
<dbReference type="GO" id="GO:0005886">
    <property type="term" value="C:plasma membrane"/>
    <property type="evidence" value="ECO:0007669"/>
    <property type="project" value="UniProtKB-SubCell"/>
</dbReference>
<evidence type="ECO:0000256" key="3">
    <source>
        <dbReference type="ARBA" id="ARBA00022692"/>
    </source>
</evidence>
<feature type="domain" description="G-protein coupled receptors family 1 profile" evidence="11">
    <location>
        <begin position="1"/>
        <end position="303"/>
    </location>
</feature>
<keyword evidence="6 10" id="KW-0472">Membrane</keyword>
<dbReference type="GO" id="GO:0007187">
    <property type="term" value="P:G protein-coupled receptor signaling pathway, coupled to cyclic nucleotide second messenger"/>
    <property type="evidence" value="ECO:0007669"/>
    <property type="project" value="TreeGrafter"/>
</dbReference>
<dbReference type="Pfam" id="PF00001">
    <property type="entry name" value="7tm_1"/>
    <property type="match status" value="1"/>
</dbReference>
<evidence type="ECO:0000256" key="4">
    <source>
        <dbReference type="ARBA" id="ARBA00022989"/>
    </source>
</evidence>
<dbReference type="AlphaFoldDB" id="A0AAV4ANJ0"/>
<feature type="transmembrane region" description="Helical" evidence="10">
    <location>
        <begin position="38"/>
        <end position="66"/>
    </location>
</feature>
<keyword evidence="5" id="KW-0297">G-protein coupled receptor</keyword>
<dbReference type="InterPro" id="IPR000276">
    <property type="entry name" value="GPCR_Rhodpsn"/>
</dbReference>
<gene>
    <name evidence="12" type="ORF">PoB_003465100</name>
</gene>
<evidence type="ECO:0000256" key="9">
    <source>
        <dbReference type="SAM" id="MobiDB-lite"/>
    </source>
</evidence>
<comment type="subcellular location">
    <subcellularLocation>
        <location evidence="1">Cell membrane</location>
        <topology evidence="1">Multi-pass membrane protein</topology>
    </subcellularLocation>
</comment>
<evidence type="ECO:0000256" key="7">
    <source>
        <dbReference type="ARBA" id="ARBA00023170"/>
    </source>
</evidence>
<dbReference type="GO" id="GO:0007268">
    <property type="term" value="P:chemical synaptic transmission"/>
    <property type="evidence" value="ECO:0007669"/>
    <property type="project" value="TreeGrafter"/>
</dbReference>
<dbReference type="EMBL" id="BLXT01003952">
    <property type="protein sequence ID" value="GFO08146.1"/>
    <property type="molecule type" value="Genomic_DNA"/>
</dbReference>
<evidence type="ECO:0000259" key="11">
    <source>
        <dbReference type="PROSITE" id="PS50262"/>
    </source>
</evidence>
<evidence type="ECO:0000313" key="12">
    <source>
        <dbReference type="EMBL" id="GFO08146.1"/>
    </source>
</evidence>
<evidence type="ECO:0000256" key="8">
    <source>
        <dbReference type="ARBA" id="ARBA00023224"/>
    </source>
</evidence>
<evidence type="ECO:0000256" key="1">
    <source>
        <dbReference type="ARBA" id="ARBA00004651"/>
    </source>
</evidence>
<feature type="region of interest" description="Disordered" evidence="9">
    <location>
        <begin position="184"/>
        <end position="226"/>
    </location>
</feature>
<dbReference type="GO" id="GO:0030425">
    <property type="term" value="C:dendrite"/>
    <property type="evidence" value="ECO:0007669"/>
    <property type="project" value="TreeGrafter"/>
</dbReference>
<accession>A0AAV4ANJ0</accession>
<reference evidence="12 13" key="1">
    <citation type="journal article" date="2021" name="Elife">
        <title>Chloroplast acquisition without the gene transfer in kleptoplastic sea slugs, Plakobranchus ocellatus.</title>
        <authorList>
            <person name="Maeda T."/>
            <person name="Takahashi S."/>
            <person name="Yoshida T."/>
            <person name="Shimamura S."/>
            <person name="Takaki Y."/>
            <person name="Nagai Y."/>
            <person name="Toyoda A."/>
            <person name="Suzuki Y."/>
            <person name="Arimoto A."/>
            <person name="Ishii H."/>
            <person name="Satoh N."/>
            <person name="Nishiyama T."/>
            <person name="Hasebe M."/>
            <person name="Maruyama T."/>
            <person name="Minagawa J."/>
            <person name="Obokata J."/>
            <person name="Shigenobu S."/>
        </authorList>
    </citation>
    <scope>NUCLEOTIDE SEQUENCE [LARGE SCALE GENOMIC DNA]</scope>
</reference>
<sequence>MHEIHVCHLAVVDLLAGILAIIPVFSGNVVNISKKHSIFFIPCFVSALGTHSCNIMALTICIFISFDRLRLLQLGIRYHMTHSRTMSIFRITLAWVLIISFTLAIAIYTILSPKTRQRSHCAYTFYTDHWLMKTVMTLIGLGPLSSLVALNCMVRHKVRQLESHHPTLANQGRFKFGGISGQEDCTEMEGSTNLQPSTEPPTTAPLSTTLSGSSTENLGKHTPNETKSYSKTTVWGILRNDRTLSRRATASIFLSTLTFILCLSPLAALLVIEAWWPTTVTASTHRWHLWLTLGRTAVDPFLFARSVPSFRSFFRQGAGGGARTRDRWVPEYFRVDSLSTMPPTPPLSKDE</sequence>
<feature type="transmembrane region" description="Helical" evidence="10">
    <location>
        <begin position="7"/>
        <end position="26"/>
    </location>
</feature>
<dbReference type="GO" id="GO:0004993">
    <property type="term" value="F:G protein-coupled serotonin receptor activity"/>
    <property type="evidence" value="ECO:0007669"/>
    <property type="project" value="TreeGrafter"/>
</dbReference>
<comment type="caution">
    <text evidence="12">The sequence shown here is derived from an EMBL/GenBank/DDBJ whole genome shotgun (WGS) entry which is preliminary data.</text>
</comment>
<dbReference type="GO" id="GO:0045202">
    <property type="term" value="C:synapse"/>
    <property type="evidence" value="ECO:0007669"/>
    <property type="project" value="GOC"/>
</dbReference>
<dbReference type="Proteomes" id="UP000735302">
    <property type="component" value="Unassembled WGS sequence"/>
</dbReference>
<feature type="transmembrane region" description="Helical" evidence="10">
    <location>
        <begin position="130"/>
        <end position="150"/>
    </location>
</feature>
<evidence type="ECO:0000313" key="13">
    <source>
        <dbReference type="Proteomes" id="UP000735302"/>
    </source>
</evidence>
<dbReference type="GO" id="GO:0030594">
    <property type="term" value="F:neurotransmitter receptor activity"/>
    <property type="evidence" value="ECO:0007669"/>
    <property type="project" value="TreeGrafter"/>
</dbReference>
<feature type="transmembrane region" description="Helical" evidence="10">
    <location>
        <begin position="252"/>
        <end position="276"/>
    </location>
</feature>
<evidence type="ECO:0000256" key="5">
    <source>
        <dbReference type="ARBA" id="ARBA00023040"/>
    </source>
</evidence>
<keyword evidence="4 10" id="KW-1133">Transmembrane helix</keyword>
<dbReference type="PANTHER" id="PTHR24247">
    <property type="entry name" value="5-HYDROXYTRYPTAMINE RECEPTOR"/>
    <property type="match status" value="1"/>
</dbReference>
<keyword evidence="3 10" id="KW-0812">Transmembrane</keyword>
<proteinExistence type="predicted"/>
<name>A0AAV4ANJ0_9GAST</name>
<keyword evidence="8" id="KW-0807">Transducer</keyword>
<evidence type="ECO:0000256" key="10">
    <source>
        <dbReference type="SAM" id="Phobius"/>
    </source>
</evidence>
<dbReference type="PANTHER" id="PTHR24247:SF202">
    <property type="entry name" value="5-HYDROXYTRYPTAMINE RECEPTOR 1"/>
    <property type="match status" value="1"/>
</dbReference>
<organism evidence="12 13">
    <name type="scientific">Plakobranchus ocellatus</name>
    <dbReference type="NCBI Taxonomy" id="259542"/>
    <lineage>
        <taxon>Eukaryota</taxon>
        <taxon>Metazoa</taxon>
        <taxon>Spiralia</taxon>
        <taxon>Lophotrochozoa</taxon>
        <taxon>Mollusca</taxon>
        <taxon>Gastropoda</taxon>
        <taxon>Heterobranchia</taxon>
        <taxon>Euthyneura</taxon>
        <taxon>Panpulmonata</taxon>
        <taxon>Sacoglossa</taxon>
        <taxon>Placobranchoidea</taxon>
        <taxon>Plakobranchidae</taxon>
        <taxon>Plakobranchus</taxon>
    </lineage>
</organism>
<dbReference type="InterPro" id="IPR017452">
    <property type="entry name" value="GPCR_Rhodpsn_7TM"/>
</dbReference>
<dbReference type="Gene3D" id="1.20.1070.10">
    <property type="entry name" value="Rhodopsin 7-helix transmembrane proteins"/>
    <property type="match status" value="1"/>
</dbReference>
<feature type="transmembrane region" description="Helical" evidence="10">
    <location>
        <begin position="87"/>
        <end position="110"/>
    </location>
</feature>
<keyword evidence="13" id="KW-1185">Reference proteome</keyword>
<protein>
    <submittedName>
        <fullName evidence="12">Vesicular glutamate transporter 3</fullName>
    </submittedName>
</protein>
<evidence type="ECO:0000256" key="2">
    <source>
        <dbReference type="ARBA" id="ARBA00022475"/>
    </source>
</evidence>
<evidence type="ECO:0000256" key="6">
    <source>
        <dbReference type="ARBA" id="ARBA00023136"/>
    </source>
</evidence>
<dbReference type="SUPFAM" id="SSF81321">
    <property type="entry name" value="Family A G protein-coupled receptor-like"/>
    <property type="match status" value="1"/>
</dbReference>